<evidence type="ECO:0000256" key="1">
    <source>
        <dbReference type="SAM" id="MobiDB-lite"/>
    </source>
</evidence>
<feature type="region of interest" description="Disordered" evidence="1">
    <location>
        <begin position="116"/>
        <end position="135"/>
    </location>
</feature>
<dbReference type="Pfam" id="PF15299">
    <property type="entry name" value="ALS2CR8"/>
    <property type="match status" value="1"/>
</dbReference>
<dbReference type="InterPro" id="IPR029309">
    <property type="entry name" value="CaRF"/>
</dbReference>
<dbReference type="STRING" id="126957.T1J4G8"/>
<proteinExistence type="predicted"/>
<dbReference type="HOGENOM" id="CLU_872437_0_0_1"/>
<name>T1J4G8_STRMM</name>
<sequence length="319" mass="36684">MALNLALNAFSPCTVEDFLQLMPNISSIEELIVSTETKEEAEKMRQEYEILTNTKFVVRRTIGTFCSGGKSIINAKVRWKYDAFGFEIKDDGIPFVIVGKKMLECQNGIDHDFQRKSNRRQEKSDTPQKKRKLTRDSKKLNCTAQIKMIEVMRFPHIAVSCEERGFVAKRATAACSINAHRTSLSEAAVKLIYISFPAASGHWFHDVGINAEILQPIDKRIVKRIYELIEDDPKLSAKDVKGHLEKYVQEIQRNDNSRFHPTHKDVENHIYLARKKQKLSTVDYDYVTELGLKQLETQQQIAAYQIEHDKTEVSTMTEN</sequence>
<dbReference type="EnsemblMetazoa" id="SMAR008501-RA">
    <property type="protein sequence ID" value="SMAR008501-PA"/>
    <property type="gene ID" value="SMAR008501"/>
</dbReference>
<dbReference type="AlphaFoldDB" id="T1J4G8"/>
<dbReference type="GO" id="GO:0003700">
    <property type="term" value="F:DNA-binding transcription factor activity"/>
    <property type="evidence" value="ECO:0007669"/>
    <property type="project" value="InterPro"/>
</dbReference>
<protein>
    <submittedName>
        <fullName evidence="2">Uncharacterized protein</fullName>
    </submittedName>
</protein>
<reference evidence="3" key="1">
    <citation type="submission" date="2011-05" db="EMBL/GenBank/DDBJ databases">
        <authorList>
            <person name="Richards S.R."/>
            <person name="Qu J."/>
            <person name="Jiang H."/>
            <person name="Jhangiani S.N."/>
            <person name="Agravi P."/>
            <person name="Goodspeed R."/>
            <person name="Gross S."/>
            <person name="Mandapat C."/>
            <person name="Jackson L."/>
            <person name="Mathew T."/>
            <person name="Pu L."/>
            <person name="Thornton R."/>
            <person name="Saada N."/>
            <person name="Wilczek-Boney K.B."/>
            <person name="Lee S."/>
            <person name="Kovar C."/>
            <person name="Wu Y."/>
            <person name="Scherer S.E."/>
            <person name="Worley K.C."/>
            <person name="Muzny D.M."/>
            <person name="Gibbs R."/>
        </authorList>
    </citation>
    <scope>NUCLEOTIDE SEQUENCE</scope>
    <source>
        <strain evidence="3">Brora</strain>
    </source>
</reference>
<evidence type="ECO:0000313" key="2">
    <source>
        <dbReference type="EnsemblMetazoa" id="SMAR008501-PA"/>
    </source>
</evidence>
<organism evidence="2 3">
    <name type="scientific">Strigamia maritima</name>
    <name type="common">European centipede</name>
    <name type="synonym">Geophilus maritimus</name>
    <dbReference type="NCBI Taxonomy" id="126957"/>
    <lineage>
        <taxon>Eukaryota</taxon>
        <taxon>Metazoa</taxon>
        <taxon>Ecdysozoa</taxon>
        <taxon>Arthropoda</taxon>
        <taxon>Myriapoda</taxon>
        <taxon>Chilopoda</taxon>
        <taxon>Pleurostigmophora</taxon>
        <taxon>Geophilomorpha</taxon>
        <taxon>Linotaeniidae</taxon>
        <taxon>Strigamia</taxon>
    </lineage>
</organism>
<dbReference type="PhylomeDB" id="T1J4G8"/>
<accession>T1J4G8</accession>
<reference evidence="2" key="2">
    <citation type="submission" date="2015-02" db="UniProtKB">
        <authorList>
            <consortium name="EnsemblMetazoa"/>
        </authorList>
    </citation>
    <scope>IDENTIFICATION</scope>
</reference>
<dbReference type="PANTHER" id="PTHR47456:SF1">
    <property type="entry name" value="PHD-TYPE DOMAIN-CONTAINING PROTEIN"/>
    <property type="match status" value="1"/>
</dbReference>
<dbReference type="OMA" id="EFRINIS"/>
<dbReference type="PANTHER" id="PTHR47456">
    <property type="entry name" value="PHD-TYPE DOMAIN-CONTAINING PROTEIN"/>
    <property type="match status" value="1"/>
</dbReference>
<keyword evidence="3" id="KW-1185">Reference proteome</keyword>
<evidence type="ECO:0000313" key="3">
    <source>
        <dbReference type="Proteomes" id="UP000014500"/>
    </source>
</evidence>
<dbReference type="eggNOG" id="ENOG502SGVI">
    <property type="taxonomic scope" value="Eukaryota"/>
</dbReference>
<dbReference type="Proteomes" id="UP000014500">
    <property type="component" value="Unassembled WGS sequence"/>
</dbReference>
<dbReference type="EMBL" id="JH431845">
    <property type="status" value="NOT_ANNOTATED_CDS"/>
    <property type="molecule type" value="Genomic_DNA"/>
</dbReference>